<feature type="domain" description="Pyrroline-5-carboxylate reductase catalytic N-terminal" evidence="1">
    <location>
        <begin position="82"/>
        <end position="116"/>
    </location>
</feature>
<proteinExistence type="predicted"/>
<organism evidence="2 3">
    <name type="scientific">Halocaridina rubra</name>
    <name type="common">Hawaiian red shrimp</name>
    <dbReference type="NCBI Taxonomy" id="373956"/>
    <lineage>
        <taxon>Eukaryota</taxon>
        <taxon>Metazoa</taxon>
        <taxon>Ecdysozoa</taxon>
        <taxon>Arthropoda</taxon>
        <taxon>Crustacea</taxon>
        <taxon>Multicrustacea</taxon>
        <taxon>Malacostraca</taxon>
        <taxon>Eumalacostraca</taxon>
        <taxon>Eucarida</taxon>
        <taxon>Decapoda</taxon>
        <taxon>Pleocyemata</taxon>
        <taxon>Caridea</taxon>
        <taxon>Atyoidea</taxon>
        <taxon>Atyidae</taxon>
        <taxon>Halocaridina</taxon>
    </lineage>
</organism>
<reference evidence="2 3" key="1">
    <citation type="submission" date="2023-11" db="EMBL/GenBank/DDBJ databases">
        <title>Halocaridina rubra genome assembly.</title>
        <authorList>
            <person name="Smith C."/>
        </authorList>
    </citation>
    <scope>NUCLEOTIDE SEQUENCE [LARGE SCALE GENOMIC DNA]</scope>
    <source>
        <strain evidence="2">EP-1</strain>
        <tissue evidence="2">Whole</tissue>
    </source>
</reference>
<evidence type="ECO:0000313" key="3">
    <source>
        <dbReference type="Proteomes" id="UP001381693"/>
    </source>
</evidence>
<sequence length="121" mass="13528">MAGQSIPKWLVQAFQNGWEKHSKMAGQSIPKWLGKAFQNGWAKHSTSLWMDNMSFDRDGLDPVTVNGSKTPIRHHQQSPSQTIAVLGSGDYGRAIARRFVNIGYTVNIGSRDPNRSKVKYV</sequence>
<dbReference type="InterPro" id="IPR028939">
    <property type="entry name" value="P5C_Rdtase_cat_N"/>
</dbReference>
<dbReference type="AlphaFoldDB" id="A0AAN8WW91"/>
<protein>
    <recommendedName>
        <fullName evidence="1">Pyrroline-5-carboxylate reductase catalytic N-terminal domain-containing protein</fullName>
    </recommendedName>
</protein>
<gene>
    <name evidence="2" type="ORF">SK128_023981</name>
</gene>
<comment type="caution">
    <text evidence="2">The sequence shown here is derived from an EMBL/GenBank/DDBJ whole genome shotgun (WGS) entry which is preliminary data.</text>
</comment>
<accession>A0AAN8WW91</accession>
<evidence type="ECO:0000259" key="1">
    <source>
        <dbReference type="Pfam" id="PF03807"/>
    </source>
</evidence>
<name>A0AAN8WW91_HALRR</name>
<dbReference type="Proteomes" id="UP001381693">
    <property type="component" value="Unassembled WGS sequence"/>
</dbReference>
<dbReference type="EMBL" id="JAXCGZ010013644">
    <property type="protein sequence ID" value="KAK7072152.1"/>
    <property type="molecule type" value="Genomic_DNA"/>
</dbReference>
<dbReference type="Gene3D" id="3.40.50.720">
    <property type="entry name" value="NAD(P)-binding Rossmann-like Domain"/>
    <property type="match status" value="1"/>
</dbReference>
<keyword evidence="3" id="KW-1185">Reference proteome</keyword>
<dbReference type="InterPro" id="IPR036291">
    <property type="entry name" value="NAD(P)-bd_dom_sf"/>
</dbReference>
<dbReference type="SUPFAM" id="SSF51735">
    <property type="entry name" value="NAD(P)-binding Rossmann-fold domains"/>
    <property type="match status" value="1"/>
</dbReference>
<evidence type="ECO:0000313" key="2">
    <source>
        <dbReference type="EMBL" id="KAK7072152.1"/>
    </source>
</evidence>
<dbReference type="Pfam" id="PF03807">
    <property type="entry name" value="F420_oxidored"/>
    <property type="match status" value="1"/>
</dbReference>